<dbReference type="GO" id="GO:0008270">
    <property type="term" value="F:zinc ion binding"/>
    <property type="evidence" value="ECO:0007669"/>
    <property type="project" value="InterPro"/>
</dbReference>
<dbReference type="InterPro" id="IPR052761">
    <property type="entry name" value="Fungal_Detox/Toxin_TFs"/>
</dbReference>
<evidence type="ECO:0000313" key="6">
    <source>
        <dbReference type="Proteomes" id="UP000777438"/>
    </source>
</evidence>
<evidence type="ECO:0000313" key="5">
    <source>
        <dbReference type="EMBL" id="KAH6874724.1"/>
    </source>
</evidence>
<evidence type="ECO:0000259" key="4">
    <source>
        <dbReference type="PROSITE" id="PS50048"/>
    </source>
</evidence>
<sequence length="632" mass="71152">MSGQLARDSTHEPHQQRLIRSCASCHDRKVKCDAPTKGLPCSRCIDRGESCLLKGRQRRRLRPKSSLIVESRQGHEPSSSSSTPDRPPHADITTESPNAVVVAPEDGPWRAINYNNGIHYLSILAQAARQDADTAGGLSSASPGDEPTDLRAGIDDLGPDDLEYLIKKGVFDLPPQPCLEMLLKTYFEFVYPFAPVLDRTQFLKDYRRGCYSIFLMQAILTSAVSHAPEHIISGCGFATRAAAQQSFFSKASLLCDFCCEKSQLPLLQGSLVLGTAMVPHSKDKDVRYWFYNSVRLAVGMELHKSHTNLGIDSRKSRLFKRIWWVLYSRDILLSLFGTQNIRLLADREYDVGLFTEDDWEPEHLSEHDLSILPIVSHQQKLYFVEYCKLAIIGTQCLTAVKDHRDDPQTLTHRISAWRLALPDLLVHDLQRPDNVWSTVLLAISYRFECILLRLLRVWWRRRDASWYEWTRGKLHAAMFELDTIAGRTWSDGTLPTLPLSFKSCIHTALAIHIETALDESESETNRSMSQLAIQRSMLLLGQLKEDPVLQQAIPIFERVLAQTNLMSCPVTAPRQLSSDPDALVGRADGAGSTLQIPSTQLGAGQNAPILQDSSEEYSVWFKDFLGFDFLDT</sequence>
<dbReference type="GO" id="GO:0006351">
    <property type="term" value="P:DNA-templated transcription"/>
    <property type="evidence" value="ECO:0007669"/>
    <property type="project" value="InterPro"/>
</dbReference>
<dbReference type="InterPro" id="IPR007219">
    <property type="entry name" value="XnlR_reg_dom"/>
</dbReference>
<proteinExistence type="predicted"/>
<dbReference type="Proteomes" id="UP000777438">
    <property type="component" value="Unassembled WGS sequence"/>
</dbReference>
<dbReference type="OrthoDB" id="5121955at2759"/>
<dbReference type="InterPro" id="IPR001138">
    <property type="entry name" value="Zn2Cys6_DnaBD"/>
</dbReference>
<evidence type="ECO:0000256" key="3">
    <source>
        <dbReference type="SAM" id="MobiDB-lite"/>
    </source>
</evidence>
<dbReference type="CDD" id="cd12148">
    <property type="entry name" value="fungal_TF_MHR"/>
    <property type="match status" value="1"/>
</dbReference>
<dbReference type="CDD" id="cd00067">
    <property type="entry name" value="GAL4"/>
    <property type="match status" value="1"/>
</dbReference>
<keyword evidence="2" id="KW-0539">Nucleus</keyword>
<dbReference type="GO" id="GO:0003677">
    <property type="term" value="F:DNA binding"/>
    <property type="evidence" value="ECO:0007669"/>
    <property type="project" value="InterPro"/>
</dbReference>
<protein>
    <submittedName>
        <fullName evidence="5">Fungal-specific transcription factor domain-containing protein</fullName>
    </submittedName>
</protein>
<dbReference type="Gene3D" id="4.10.240.10">
    <property type="entry name" value="Zn(2)-C6 fungal-type DNA-binding domain"/>
    <property type="match status" value="1"/>
</dbReference>
<dbReference type="Pfam" id="PF04082">
    <property type="entry name" value="Fungal_trans"/>
    <property type="match status" value="1"/>
</dbReference>
<name>A0A9P8VUY5_9HYPO</name>
<evidence type="ECO:0000256" key="1">
    <source>
        <dbReference type="ARBA" id="ARBA00022723"/>
    </source>
</evidence>
<dbReference type="SMART" id="SM00066">
    <property type="entry name" value="GAL4"/>
    <property type="match status" value="1"/>
</dbReference>
<dbReference type="PANTHER" id="PTHR47425:SF2">
    <property type="entry name" value="FARB-RELATED"/>
    <property type="match status" value="1"/>
</dbReference>
<dbReference type="SUPFAM" id="SSF57701">
    <property type="entry name" value="Zn2/Cys6 DNA-binding domain"/>
    <property type="match status" value="1"/>
</dbReference>
<dbReference type="PANTHER" id="PTHR47425">
    <property type="entry name" value="FARB-RELATED"/>
    <property type="match status" value="1"/>
</dbReference>
<keyword evidence="6" id="KW-1185">Reference proteome</keyword>
<keyword evidence="1" id="KW-0479">Metal-binding</keyword>
<comment type="caution">
    <text evidence="5">The sequence shown here is derived from an EMBL/GenBank/DDBJ whole genome shotgun (WGS) entry which is preliminary data.</text>
</comment>
<dbReference type="InterPro" id="IPR036864">
    <property type="entry name" value="Zn2-C6_fun-type_DNA-bd_sf"/>
</dbReference>
<dbReference type="PROSITE" id="PS50048">
    <property type="entry name" value="ZN2_CY6_FUNGAL_2"/>
    <property type="match status" value="1"/>
</dbReference>
<reference evidence="5 6" key="1">
    <citation type="journal article" date="2021" name="Nat. Commun.">
        <title>Genetic determinants of endophytism in the Arabidopsis root mycobiome.</title>
        <authorList>
            <person name="Mesny F."/>
            <person name="Miyauchi S."/>
            <person name="Thiergart T."/>
            <person name="Pickel B."/>
            <person name="Atanasova L."/>
            <person name="Karlsson M."/>
            <person name="Huettel B."/>
            <person name="Barry K.W."/>
            <person name="Haridas S."/>
            <person name="Chen C."/>
            <person name="Bauer D."/>
            <person name="Andreopoulos W."/>
            <person name="Pangilinan J."/>
            <person name="LaButti K."/>
            <person name="Riley R."/>
            <person name="Lipzen A."/>
            <person name="Clum A."/>
            <person name="Drula E."/>
            <person name="Henrissat B."/>
            <person name="Kohler A."/>
            <person name="Grigoriev I.V."/>
            <person name="Martin F.M."/>
            <person name="Hacquard S."/>
        </authorList>
    </citation>
    <scope>NUCLEOTIDE SEQUENCE [LARGE SCALE GENOMIC DNA]</scope>
    <source>
        <strain evidence="5 6">MPI-CAGE-CH-0241</strain>
    </source>
</reference>
<feature type="region of interest" description="Disordered" evidence="3">
    <location>
        <begin position="62"/>
        <end position="99"/>
    </location>
</feature>
<dbReference type="GO" id="GO:0000981">
    <property type="term" value="F:DNA-binding transcription factor activity, RNA polymerase II-specific"/>
    <property type="evidence" value="ECO:0007669"/>
    <property type="project" value="InterPro"/>
</dbReference>
<organism evidence="5 6">
    <name type="scientific">Thelonectria olida</name>
    <dbReference type="NCBI Taxonomy" id="1576542"/>
    <lineage>
        <taxon>Eukaryota</taxon>
        <taxon>Fungi</taxon>
        <taxon>Dikarya</taxon>
        <taxon>Ascomycota</taxon>
        <taxon>Pezizomycotina</taxon>
        <taxon>Sordariomycetes</taxon>
        <taxon>Hypocreomycetidae</taxon>
        <taxon>Hypocreales</taxon>
        <taxon>Nectriaceae</taxon>
        <taxon>Thelonectria</taxon>
    </lineage>
</organism>
<evidence type="ECO:0000256" key="2">
    <source>
        <dbReference type="ARBA" id="ARBA00023242"/>
    </source>
</evidence>
<dbReference type="Pfam" id="PF00172">
    <property type="entry name" value="Zn_clus"/>
    <property type="match status" value="1"/>
</dbReference>
<accession>A0A9P8VUY5</accession>
<dbReference type="EMBL" id="JAGPYM010000037">
    <property type="protein sequence ID" value="KAH6874724.1"/>
    <property type="molecule type" value="Genomic_DNA"/>
</dbReference>
<feature type="domain" description="Zn(2)-C6 fungal-type" evidence="4">
    <location>
        <begin position="21"/>
        <end position="53"/>
    </location>
</feature>
<dbReference type="PROSITE" id="PS00463">
    <property type="entry name" value="ZN2_CY6_FUNGAL_1"/>
    <property type="match status" value="1"/>
</dbReference>
<dbReference type="AlphaFoldDB" id="A0A9P8VUY5"/>
<gene>
    <name evidence="5" type="ORF">B0T10DRAFT_498431</name>
</gene>